<reference evidence="4 5" key="1">
    <citation type="submission" date="2019-07" db="EMBL/GenBank/DDBJ databases">
        <title>Genomic Encyclopedia of Type Strains, Phase I: the one thousand microbial genomes (KMG-I) project.</title>
        <authorList>
            <person name="Kyrpides N."/>
        </authorList>
    </citation>
    <scope>NUCLEOTIDE SEQUENCE [LARGE SCALE GENOMIC DNA]</scope>
    <source>
        <strain evidence="4 5">DSM 16647</strain>
    </source>
</reference>
<evidence type="ECO:0000256" key="1">
    <source>
        <dbReference type="SAM" id="Phobius"/>
    </source>
</evidence>
<dbReference type="PANTHER" id="PTHR30373">
    <property type="entry name" value="UPF0603 PROTEIN YGCG"/>
    <property type="match status" value="1"/>
</dbReference>
<dbReference type="PANTHER" id="PTHR30373:SF2">
    <property type="entry name" value="UPF0603 PROTEIN YGCG"/>
    <property type="match status" value="1"/>
</dbReference>
<evidence type="ECO:0000256" key="2">
    <source>
        <dbReference type="SAM" id="SignalP"/>
    </source>
</evidence>
<dbReference type="InterPro" id="IPR007621">
    <property type="entry name" value="TPM_dom"/>
</dbReference>
<evidence type="ECO:0000313" key="5">
    <source>
        <dbReference type="Proteomes" id="UP000322294"/>
    </source>
</evidence>
<feature type="signal peptide" evidence="2">
    <location>
        <begin position="1"/>
        <end position="30"/>
    </location>
</feature>
<evidence type="ECO:0000259" key="3">
    <source>
        <dbReference type="Pfam" id="PF04536"/>
    </source>
</evidence>
<keyword evidence="2" id="KW-0732">Signal</keyword>
<dbReference type="RefSeq" id="WP_148867660.1">
    <property type="nucleotide sequence ID" value="NZ_VNHO01000024.1"/>
</dbReference>
<dbReference type="OrthoDB" id="9810918at2"/>
<keyword evidence="1" id="KW-0812">Transmembrane</keyword>
<comment type="caution">
    <text evidence="4">The sequence shown here is derived from an EMBL/GenBank/DDBJ whole genome shotgun (WGS) entry which is preliminary data.</text>
</comment>
<dbReference type="Gene3D" id="3.10.310.50">
    <property type="match status" value="1"/>
</dbReference>
<keyword evidence="5" id="KW-1185">Reference proteome</keyword>
<sequence>MDTKKSVLSILFMVLTTVMCLAGFLPAARAAEPVPARPSDLLYVYDHAGLIDQADEARMREVAKAIDDKTGAQVVVVTVNDLAGRTIEDYALTLFRSWGIGDREKNNGVLILVNKENLLAERSGRIRIEVGYGLEGTITDGKAGWILDTYALPAFEKREFSRGIADTFMAVAAEVAREYGLDLEQGELSDLSVYVREESIPFDLILAMLVFIVAAIIITSRGRRAAHRWPFDDHGPFWGPFSGGGFGGGFGGGSGFGGGFGGGGGSFGGGSSGGGGASR</sequence>
<dbReference type="EMBL" id="VNHO01000024">
    <property type="protein sequence ID" value="TYP50906.1"/>
    <property type="molecule type" value="Genomic_DNA"/>
</dbReference>
<dbReference type="Pfam" id="PF04536">
    <property type="entry name" value="TPM_phosphatase"/>
    <property type="match status" value="1"/>
</dbReference>
<protein>
    <recommendedName>
        <fullName evidence="3">TPM domain-containing protein</fullName>
    </recommendedName>
</protein>
<feature type="chain" id="PRO_5024325335" description="TPM domain-containing protein" evidence="2">
    <location>
        <begin position="31"/>
        <end position="279"/>
    </location>
</feature>
<dbReference type="Proteomes" id="UP000322294">
    <property type="component" value="Unassembled WGS sequence"/>
</dbReference>
<proteinExistence type="predicted"/>
<organism evidence="4 5">
    <name type="scientific">Thermosediminibacter litoriperuensis</name>
    <dbReference type="NCBI Taxonomy" id="291989"/>
    <lineage>
        <taxon>Bacteria</taxon>
        <taxon>Bacillati</taxon>
        <taxon>Bacillota</taxon>
        <taxon>Clostridia</taxon>
        <taxon>Thermosediminibacterales</taxon>
        <taxon>Thermosediminibacteraceae</taxon>
        <taxon>Thermosediminibacter</taxon>
    </lineage>
</organism>
<accession>A0A5S5AJY1</accession>
<dbReference type="AlphaFoldDB" id="A0A5S5AJY1"/>
<keyword evidence="1" id="KW-0472">Membrane</keyword>
<keyword evidence="1" id="KW-1133">Transmembrane helix</keyword>
<feature type="transmembrane region" description="Helical" evidence="1">
    <location>
        <begin position="200"/>
        <end position="218"/>
    </location>
</feature>
<gene>
    <name evidence="4" type="ORF">LZ11_01961</name>
</gene>
<name>A0A5S5AJY1_9FIRM</name>
<feature type="domain" description="TPM" evidence="3">
    <location>
        <begin position="44"/>
        <end position="173"/>
    </location>
</feature>
<evidence type="ECO:0000313" key="4">
    <source>
        <dbReference type="EMBL" id="TYP50906.1"/>
    </source>
</evidence>